<dbReference type="GO" id="GO:0005886">
    <property type="term" value="C:plasma membrane"/>
    <property type="evidence" value="ECO:0007669"/>
    <property type="project" value="UniProtKB-SubCell"/>
</dbReference>
<keyword evidence="2" id="KW-1003">Cell membrane</keyword>
<dbReference type="GeneID" id="115806874"/>
<evidence type="ECO:0000256" key="4">
    <source>
        <dbReference type="ARBA" id="ARBA00022989"/>
    </source>
</evidence>
<evidence type="ECO:0000256" key="8">
    <source>
        <dbReference type="ARBA" id="ARBA00023224"/>
    </source>
</evidence>
<dbReference type="GO" id="GO:0007187">
    <property type="term" value="P:G protein-coupled receptor signaling pathway, coupled to cyclic nucleotide second messenger"/>
    <property type="evidence" value="ECO:0007669"/>
    <property type="project" value="TreeGrafter"/>
</dbReference>
<dbReference type="InParanoid" id="A0A6J2UU60"/>
<keyword evidence="4 11" id="KW-1133">Transmembrane helix</keyword>
<proteinExistence type="inferred from homology"/>
<name>A0A6J2UU60_CHACN</name>
<feature type="transmembrane region" description="Helical" evidence="11">
    <location>
        <begin position="233"/>
        <end position="258"/>
    </location>
</feature>
<dbReference type="PRINTS" id="PR01102">
    <property type="entry name" value="5HT6RECEPTR"/>
</dbReference>
<dbReference type="GO" id="GO:0007268">
    <property type="term" value="P:chemical synaptic transmission"/>
    <property type="evidence" value="ECO:0007669"/>
    <property type="project" value="TreeGrafter"/>
</dbReference>
<dbReference type="PROSITE" id="PS50262">
    <property type="entry name" value="G_PROTEIN_RECEP_F1_2"/>
    <property type="match status" value="1"/>
</dbReference>
<feature type="transmembrane region" description="Helical" evidence="11">
    <location>
        <begin position="42"/>
        <end position="67"/>
    </location>
</feature>
<dbReference type="GO" id="GO:0030425">
    <property type="term" value="C:dendrite"/>
    <property type="evidence" value="ECO:0007669"/>
    <property type="project" value="TreeGrafter"/>
</dbReference>
<accession>A0A6J2UU60</accession>
<evidence type="ECO:0000313" key="14">
    <source>
        <dbReference type="RefSeq" id="XP_030623594.1"/>
    </source>
</evidence>
<feature type="transmembrane region" description="Helical" evidence="11">
    <location>
        <begin position="328"/>
        <end position="349"/>
    </location>
</feature>
<dbReference type="GO" id="GO:0004993">
    <property type="term" value="F:G protein-coupled serotonin receptor activity"/>
    <property type="evidence" value="ECO:0007669"/>
    <property type="project" value="InterPro"/>
</dbReference>
<evidence type="ECO:0000256" key="10">
    <source>
        <dbReference type="SAM" id="MobiDB-lite"/>
    </source>
</evidence>
<dbReference type="Proteomes" id="UP000504632">
    <property type="component" value="Chromosome 3"/>
</dbReference>
<evidence type="ECO:0000256" key="3">
    <source>
        <dbReference type="ARBA" id="ARBA00022692"/>
    </source>
</evidence>
<keyword evidence="8 9" id="KW-0807">Transducer</keyword>
<dbReference type="PROSITE" id="PS00237">
    <property type="entry name" value="G_PROTEIN_RECEP_F1_1"/>
    <property type="match status" value="1"/>
</dbReference>
<evidence type="ECO:0000256" key="11">
    <source>
        <dbReference type="SAM" id="Phobius"/>
    </source>
</evidence>
<dbReference type="GO" id="GO:0045202">
    <property type="term" value="C:synapse"/>
    <property type="evidence" value="ECO:0007669"/>
    <property type="project" value="GOC"/>
</dbReference>
<feature type="transmembrane region" description="Helical" evidence="11">
    <location>
        <begin position="79"/>
        <end position="109"/>
    </location>
</feature>
<dbReference type="InterPro" id="IPR002232">
    <property type="entry name" value="5HT6_rcpt"/>
</dbReference>
<dbReference type="GO" id="GO:0030594">
    <property type="term" value="F:neurotransmitter receptor activity"/>
    <property type="evidence" value="ECO:0007669"/>
    <property type="project" value="TreeGrafter"/>
</dbReference>
<comment type="subcellular location">
    <subcellularLocation>
        <location evidence="1">Cell membrane</location>
        <topology evidence="1">Multi-pass membrane protein</topology>
    </subcellularLocation>
</comment>
<feature type="region of interest" description="Disordered" evidence="10">
    <location>
        <begin position="404"/>
        <end position="446"/>
    </location>
</feature>
<dbReference type="AlphaFoldDB" id="A0A6J2UU60"/>
<feature type="transmembrane region" description="Helical" evidence="11">
    <location>
        <begin position="369"/>
        <end position="388"/>
    </location>
</feature>
<feature type="transmembrane region" description="Helical" evidence="11">
    <location>
        <begin position="158"/>
        <end position="177"/>
    </location>
</feature>
<dbReference type="InterPro" id="IPR000276">
    <property type="entry name" value="GPCR_Rhodpsn"/>
</dbReference>
<feature type="compositionally biased region" description="Pro residues" evidence="10">
    <location>
        <begin position="273"/>
        <end position="289"/>
    </location>
</feature>
<protein>
    <submittedName>
        <fullName evidence="14">5-hydroxytryptamine receptor 6</fullName>
    </submittedName>
</protein>
<feature type="transmembrane region" description="Helical" evidence="11">
    <location>
        <begin position="115"/>
        <end position="137"/>
    </location>
</feature>
<dbReference type="CDD" id="cd15054">
    <property type="entry name" value="7tmA_5-HT6"/>
    <property type="match status" value="1"/>
</dbReference>
<dbReference type="OrthoDB" id="10018303at2759"/>
<reference evidence="14" key="1">
    <citation type="submission" date="2025-08" db="UniProtKB">
        <authorList>
            <consortium name="RefSeq"/>
        </authorList>
    </citation>
    <scope>IDENTIFICATION</scope>
</reference>
<keyword evidence="5 9" id="KW-0297">G-protein coupled receptor</keyword>
<dbReference type="GO" id="GO:0007188">
    <property type="term" value="P:adenylate cyclase-modulating G protein-coupled receptor signaling pathway"/>
    <property type="evidence" value="ECO:0007669"/>
    <property type="project" value="TreeGrafter"/>
</dbReference>
<feature type="region of interest" description="Disordered" evidence="10">
    <location>
        <begin position="271"/>
        <end position="314"/>
    </location>
</feature>
<dbReference type="RefSeq" id="XP_030623594.1">
    <property type="nucleotide sequence ID" value="XM_030767734.1"/>
</dbReference>
<dbReference type="Pfam" id="PF00001">
    <property type="entry name" value="7tm_1"/>
    <property type="match status" value="1"/>
</dbReference>
<keyword evidence="3 9" id="KW-0812">Transmembrane</keyword>
<evidence type="ECO:0000256" key="9">
    <source>
        <dbReference type="RuleBase" id="RU000688"/>
    </source>
</evidence>
<keyword evidence="13" id="KW-1185">Reference proteome</keyword>
<sequence>MSESTLLQAGTESGVDHDLSRNFSDGMHTSSSVWSISGSGPWLLAVMLSLIILLTACGNILLIALVFAHRSLRCTSNCFLVSLFLSDLMVALVVMPPAMLNVLCGTWVLSPGFCPVWLCFDVMCCSASILNLCVISLDRYLLIISPLRYKQRMTPPRALLLVGGAWGLAALTSFLPIEMDWHSLGRGQDGSVMHGTENMTIPGMNSNYPFSYFHLSTSGPLSMQCRLRVTLPFALVATCLTFFLPSTAICFTYCRILLAARRQARQVEALTHPPYPHHSPGEPCHPPSPGQAAPDGDDYSHQDPPVSRHAPLSVNSERRLAHRQGKRALKASLTLGVLLGLFFSAWLPFFITNMAQAVCECVPASLFDAITWLGYCNSTMNPIIYPLFMRDFKRALGRLLPCCSSSHSPRRPSPPLSLSLRNSGEPQLPSEPPSLVSDPPQPPATATDAVNLLDAEHARIELPLLLPNQVDTLD</sequence>
<gene>
    <name evidence="14" type="primary">htr6</name>
</gene>
<evidence type="ECO:0000313" key="13">
    <source>
        <dbReference type="Proteomes" id="UP000504632"/>
    </source>
</evidence>
<dbReference type="PANTHER" id="PTHR24247">
    <property type="entry name" value="5-HYDROXYTRYPTAMINE RECEPTOR"/>
    <property type="match status" value="1"/>
</dbReference>
<evidence type="ECO:0000256" key="5">
    <source>
        <dbReference type="ARBA" id="ARBA00023040"/>
    </source>
</evidence>
<evidence type="ECO:0000256" key="1">
    <source>
        <dbReference type="ARBA" id="ARBA00004651"/>
    </source>
</evidence>
<comment type="similarity">
    <text evidence="9">Belongs to the G-protein coupled receptor 1 family.</text>
</comment>
<evidence type="ECO:0000256" key="2">
    <source>
        <dbReference type="ARBA" id="ARBA00022475"/>
    </source>
</evidence>
<dbReference type="InterPro" id="IPR017452">
    <property type="entry name" value="GPCR_Rhodpsn_7TM"/>
</dbReference>
<keyword evidence="6 11" id="KW-0472">Membrane</keyword>
<dbReference type="PRINTS" id="PR00237">
    <property type="entry name" value="GPCRRHODOPSN"/>
</dbReference>
<dbReference type="Gene3D" id="1.20.1070.10">
    <property type="entry name" value="Rhodopsin 7-helix transmembrane proteins"/>
    <property type="match status" value="1"/>
</dbReference>
<organism evidence="13 14">
    <name type="scientific">Chanos chanos</name>
    <name type="common">Milkfish</name>
    <name type="synonym">Mugil chanos</name>
    <dbReference type="NCBI Taxonomy" id="29144"/>
    <lineage>
        <taxon>Eukaryota</taxon>
        <taxon>Metazoa</taxon>
        <taxon>Chordata</taxon>
        <taxon>Craniata</taxon>
        <taxon>Vertebrata</taxon>
        <taxon>Euteleostomi</taxon>
        <taxon>Actinopterygii</taxon>
        <taxon>Neopterygii</taxon>
        <taxon>Teleostei</taxon>
        <taxon>Ostariophysi</taxon>
        <taxon>Gonorynchiformes</taxon>
        <taxon>Chanidae</taxon>
        <taxon>Chanos</taxon>
    </lineage>
</organism>
<feature type="compositionally biased region" description="Low complexity" evidence="10">
    <location>
        <begin position="433"/>
        <end position="446"/>
    </location>
</feature>
<dbReference type="SUPFAM" id="SSF81321">
    <property type="entry name" value="Family A G protein-coupled receptor-like"/>
    <property type="match status" value="1"/>
</dbReference>
<feature type="domain" description="G-protein coupled receptors family 1 profile" evidence="12">
    <location>
        <begin position="58"/>
        <end position="385"/>
    </location>
</feature>
<evidence type="ECO:0000259" key="12">
    <source>
        <dbReference type="PROSITE" id="PS50262"/>
    </source>
</evidence>
<dbReference type="PANTHER" id="PTHR24247:SF236">
    <property type="entry name" value="5-HYDROXYTRYPTAMINE RECEPTOR 6"/>
    <property type="match status" value="1"/>
</dbReference>
<dbReference type="CTD" id="3362"/>
<evidence type="ECO:0000256" key="7">
    <source>
        <dbReference type="ARBA" id="ARBA00023170"/>
    </source>
</evidence>
<keyword evidence="7 9" id="KW-0675">Receptor</keyword>
<evidence type="ECO:0000256" key="6">
    <source>
        <dbReference type="ARBA" id="ARBA00023136"/>
    </source>
</evidence>